<name>A0ACB6QLX3_9PLEO</name>
<dbReference type="EMBL" id="MU003518">
    <property type="protein sequence ID" value="KAF2467911.1"/>
    <property type="molecule type" value="Genomic_DNA"/>
</dbReference>
<evidence type="ECO:0000313" key="2">
    <source>
        <dbReference type="Proteomes" id="UP000799755"/>
    </source>
</evidence>
<proteinExistence type="predicted"/>
<keyword evidence="2" id="KW-1185">Reference proteome</keyword>
<accession>A0ACB6QLX3</accession>
<reference evidence="1" key="1">
    <citation type="journal article" date="2020" name="Stud. Mycol.">
        <title>101 Dothideomycetes genomes: a test case for predicting lifestyles and emergence of pathogens.</title>
        <authorList>
            <person name="Haridas S."/>
            <person name="Albert R."/>
            <person name="Binder M."/>
            <person name="Bloem J."/>
            <person name="Labutti K."/>
            <person name="Salamov A."/>
            <person name="Andreopoulos B."/>
            <person name="Baker S."/>
            <person name="Barry K."/>
            <person name="Bills G."/>
            <person name="Bluhm B."/>
            <person name="Cannon C."/>
            <person name="Castanera R."/>
            <person name="Culley D."/>
            <person name="Daum C."/>
            <person name="Ezra D."/>
            <person name="Gonzalez J."/>
            <person name="Henrissat B."/>
            <person name="Kuo A."/>
            <person name="Liang C."/>
            <person name="Lipzen A."/>
            <person name="Lutzoni F."/>
            <person name="Magnuson J."/>
            <person name="Mondo S."/>
            <person name="Nolan M."/>
            <person name="Ohm R."/>
            <person name="Pangilinan J."/>
            <person name="Park H.-J."/>
            <person name="Ramirez L."/>
            <person name="Alfaro M."/>
            <person name="Sun H."/>
            <person name="Tritt A."/>
            <person name="Yoshinaga Y."/>
            <person name="Zwiers L.-H."/>
            <person name="Turgeon B."/>
            <person name="Goodwin S."/>
            <person name="Spatafora J."/>
            <person name="Crous P."/>
            <person name="Grigoriev I."/>
        </authorList>
    </citation>
    <scope>NUCLEOTIDE SEQUENCE</scope>
    <source>
        <strain evidence="1">ATCC 200398</strain>
    </source>
</reference>
<sequence length="262" mass="29379">MPPRLDNAFISSLAETGKAACPRFPWYRGAIVALGALNYPEEIPAFYTYVLEHYIPEDARKEETKKILEGLTKASGIVGAAKTGNAVRALNPTIPTHLKDNTCYRQSETFENASKRGREFHRQIYGRNPFFADSQTKNAAADYYWIVSSKPTSGNPVLWSNLQGLMLIELFARADLFYGYIFSFDEILDGLETSHCILSALLGIDCQEQVRNHMIGMLLNGAKREEIEAFRNVVLRLAEKLEVKFKDAPIPIPANPEGTNML</sequence>
<dbReference type="Proteomes" id="UP000799755">
    <property type="component" value="Unassembled WGS sequence"/>
</dbReference>
<comment type="caution">
    <text evidence="1">The sequence shown here is derived from an EMBL/GenBank/DDBJ whole genome shotgun (WGS) entry which is preliminary data.</text>
</comment>
<evidence type="ECO:0000313" key="1">
    <source>
        <dbReference type="EMBL" id="KAF2467911.1"/>
    </source>
</evidence>
<protein>
    <submittedName>
        <fullName evidence="1">Uncharacterized protein</fullName>
    </submittedName>
</protein>
<organism evidence="1 2">
    <name type="scientific">Lindgomyces ingoldianus</name>
    <dbReference type="NCBI Taxonomy" id="673940"/>
    <lineage>
        <taxon>Eukaryota</taxon>
        <taxon>Fungi</taxon>
        <taxon>Dikarya</taxon>
        <taxon>Ascomycota</taxon>
        <taxon>Pezizomycotina</taxon>
        <taxon>Dothideomycetes</taxon>
        <taxon>Pleosporomycetidae</taxon>
        <taxon>Pleosporales</taxon>
        <taxon>Lindgomycetaceae</taxon>
        <taxon>Lindgomyces</taxon>
    </lineage>
</organism>
<gene>
    <name evidence="1" type="ORF">BDR25DRAFT_374211</name>
</gene>